<protein>
    <submittedName>
        <fullName evidence="2">Uncharacterized protein</fullName>
    </submittedName>
</protein>
<feature type="region of interest" description="Disordered" evidence="1">
    <location>
        <begin position="1"/>
        <end position="106"/>
    </location>
</feature>
<proteinExistence type="predicted"/>
<sequence>MIAVYRLHRKEWEKGSVESQKSNYMASAKKGKTPEPGGVDSDDEGNASEGETKHKKEKKRNLSVDEDATEEGTAREQRRNRPKKPRGREDGRKEFPGGGRRGVSSSLRLLLRGKEKVMKAPFQEVENLRIPGVRLSGRG</sequence>
<accession>A0ABR1K5T7</accession>
<keyword evidence="3" id="KW-1185">Reference proteome</keyword>
<name>A0ABR1K5T7_9AGAR</name>
<reference evidence="2 3" key="1">
    <citation type="submission" date="2024-01" db="EMBL/GenBank/DDBJ databases">
        <title>A draft genome for the cacao thread blight pathogen Marasmiellus scandens.</title>
        <authorList>
            <person name="Baruah I.K."/>
            <person name="Leung J."/>
            <person name="Bukari Y."/>
            <person name="Amoako-Attah I."/>
            <person name="Meinhardt L.W."/>
            <person name="Bailey B.A."/>
            <person name="Cohen S.P."/>
        </authorList>
    </citation>
    <scope>NUCLEOTIDE SEQUENCE [LARGE SCALE GENOMIC DNA]</scope>
    <source>
        <strain evidence="2 3">GH-19</strain>
    </source>
</reference>
<evidence type="ECO:0000256" key="1">
    <source>
        <dbReference type="SAM" id="MobiDB-lite"/>
    </source>
</evidence>
<evidence type="ECO:0000313" key="2">
    <source>
        <dbReference type="EMBL" id="KAK7472030.1"/>
    </source>
</evidence>
<gene>
    <name evidence="2" type="ORF">VKT23_000141</name>
</gene>
<organism evidence="2 3">
    <name type="scientific">Marasmiellus scandens</name>
    <dbReference type="NCBI Taxonomy" id="2682957"/>
    <lineage>
        <taxon>Eukaryota</taxon>
        <taxon>Fungi</taxon>
        <taxon>Dikarya</taxon>
        <taxon>Basidiomycota</taxon>
        <taxon>Agaricomycotina</taxon>
        <taxon>Agaricomycetes</taxon>
        <taxon>Agaricomycetidae</taxon>
        <taxon>Agaricales</taxon>
        <taxon>Marasmiineae</taxon>
        <taxon>Omphalotaceae</taxon>
        <taxon>Marasmiellus</taxon>
    </lineage>
</organism>
<dbReference type="Proteomes" id="UP001498398">
    <property type="component" value="Unassembled WGS sequence"/>
</dbReference>
<comment type="caution">
    <text evidence="2">The sequence shown here is derived from an EMBL/GenBank/DDBJ whole genome shotgun (WGS) entry which is preliminary data.</text>
</comment>
<evidence type="ECO:0000313" key="3">
    <source>
        <dbReference type="Proteomes" id="UP001498398"/>
    </source>
</evidence>
<dbReference type="EMBL" id="JBANRG010000001">
    <property type="protein sequence ID" value="KAK7472030.1"/>
    <property type="molecule type" value="Genomic_DNA"/>
</dbReference>